<protein>
    <submittedName>
        <fullName evidence="2">Uncharacterized protein</fullName>
    </submittedName>
</protein>
<organism evidence="2 3">
    <name type="scientific">Plakobranchus ocellatus</name>
    <dbReference type="NCBI Taxonomy" id="259542"/>
    <lineage>
        <taxon>Eukaryota</taxon>
        <taxon>Metazoa</taxon>
        <taxon>Spiralia</taxon>
        <taxon>Lophotrochozoa</taxon>
        <taxon>Mollusca</taxon>
        <taxon>Gastropoda</taxon>
        <taxon>Heterobranchia</taxon>
        <taxon>Euthyneura</taxon>
        <taxon>Panpulmonata</taxon>
        <taxon>Sacoglossa</taxon>
        <taxon>Placobranchoidea</taxon>
        <taxon>Plakobranchidae</taxon>
        <taxon>Plakobranchus</taxon>
    </lineage>
</organism>
<name>A0AAV4CBH0_9GAST</name>
<evidence type="ECO:0000313" key="3">
    <source>
        <dbReference type="Proteomes" id="UP000735302"/>
    </source>
</evidence>
<accession>A0AAV4CBH0</accession>
<feature type="region of interest" description="Disordered" evidence="1">
    <location>
        <begin position="1"/>
        <end position="24"/>
    </location>
</feature>
<sequence>MESNKAFNGSPSLRQVGYSQHKNEGKSTKIKVRMHVSATAVVYSDPEGYLASFSRFPFLWILNKWRLAASPQLMILGTLDVVGQDAVDGPGPVTERSLKLADHVH</sequence>
<gene>
    <name evidence="2" type="ORF">PoB_005533800</name>
</gene>
<dbReference type="AlphaFoldDB" id="A0AAV4CBH0"/>
<comment type="caution">
    <text evidence="2">The sequence shown here is derived from an EMBL/GenBank/DDBJ whole genome shotgun (WGS) entry which is preliminary data.</text>
</comment>
<evidence type="ECO:0000256" key="1">
    <source>
        <dbReference type="SAM" id="MobiDB-lite"/>
    </source>
</evidence>
<dbReference type="EMBL" id="BLXT01006084">
    <property type="protein sequence ID" value="GFO28833.1"/>
    <property type="molecule type" value="Genomic_DNA"/>
</dbReference>
<reference evidence="2 3" key="1">
    <citation type="journal article" date="2021" name="Elife">
        <title>Chloroplast acquisition without the gene transfer in kleptoplastic sea slugs, Plakobranchus ocellatus.</title>
        <authorList>
            <person name="Maeda T."/>
            <person name="Takahashi S."/>
            <person name="Yoshida T."/>
            <person name="Shimamura S."/>
            <person name="Takaki Y."/>
            <person name="Nagai Y."/>
            <person name="Toyoda A."/>
            <person name="Suzuki Y."/>
            <person name="Arimoto A."/>
            <person name="Ishii H."/>
            <person name="Satoh N."/>
            <person name="Nishiyama T."/>
            <person name="Hasebe M."/>
            <person name="Maruyama T."/>
            <person name="Minagawa J."/>
            <person name="Obokata J."/>
            <person name="Shigenobu S."/>
        </authorList>
    </citation>
    <scope>NUCLEOTIDE SEQUENCE [LARGE SCALE GENOMIC DNA]</scope>
</reference>
<evidence type="ECO:0000313" key="2">
    <source>
        <dbReference type="EMBL" id="GFO28833.1"/>
    </source>
</evidence>
<feature type="compositionally biased region" description="Polar residues" evidence="1">
    <location>
        <begin position="1"/>
        <end position="20"/>
    </location>
</feature>
<dbReference type="Proteomes" id="UP000735302">
    <property type="component" value="Unassembled WGS sequence"/>
</dbReference>
<keyword evidence="3" id="KW-1185">Reference proteome</keyword>
<proteinExistence type="predicted"/>